<evidence type="ECO:0000256" key="2">
    <source>
        <dbReference type="ARBA" id="ARBA00023163"/>
    </source>
</evidence>
<evidence type="ECO:0000313" key="4">
    <source>
        <dbReference type="EMBL" id="KAG5456423.1"/>
    </source>
</evidence>
<evidence type="ECO:0000256" key="3">
    <source>
        <dbReference type="SAM" id="MobiDB-lite"/>
    </source>
</evidence>
<keyword evidence="1" id="KW-0805">Transcription regulation</keyword>
<feature type="compositionally biased region" description="Basic and acidic residues" evidence="3">
    <location>
        <begin position="369"/>
        <end position="393"/>
    </location>
</feature>
<dbReference type="AlphaFoldDB" id="A0A8H7ZNU8"/>
<dbReference type="GO" id="GO:0070897">
    <property type="term" value="P:transcription preinitiation complex assembly"/>
    <property type="evidence" value="ECO:0007669"/>
    <property type="project" value="InterPro"/>
</dbReference>
<organism evidence="4 5">
    <name type="scientific">Olpidium bornovanus</name>
    <dbReference type="NCBI Taxonomy" id="278681"/>
    <lineage>
        <taxon>Eukaryota</taxon>
        <taxon>Fungi</taxon>
        <taxon>Fungi incertae sedis</taxon>
        <taxon>Olpidiomycota</taxon>
        <taxon>Olpidiomycotina</taxon>
        <taxon>Olpidiomycetes</taxon>
        <taxon>Olpidiales</taxon>
        <taxon>Olpidiaceae</taxon>
        <taxon>Olpidium</taxon>
    </lineage>
</organism>
<name>A0A8H7ZNU8_9FUNG</name>
<keyword evidence="5" id="KW-1185">Reference proteome</keyword>
<dbReference type="OrthoDB" id="511529at2759"/>
<dbReference type="SUPFAM" id="SSF57783">
    <property type="entry name" value="Zinc beta-ribbon"/>
    <property type="match status" value="1"/>
</dbReference>
<dbReference type="CDD" id="cd00043">
    <property type="entry name" value="CYCLIN_SF"/>
    <property type="match status" value="1"/>
</dbReference>
<feature type="compositionally biased region" description="Pro residues" evidence="3">
    <location>
        <begin position="1"/>
        <end position="11"/>
    </location>
</feature>
<evidence type="ECO:0008006" key="6">
    <source>
        <dbReference type="Google" id="ProtNLM"/>
    </source>
</evidence>
<feature type="region of interest" description="Disordered" evidence="3">
    <location>
        <begin position="1"/>
        <end position="38"/>
    </location>
</feature>
<comment type="caution">
    <text evidence="4">The sequence shown here is derived from an EMBL/GenBank/DDBJ whole genome shotgun (WGS) entry which is preliminary data.</text>
</comment>
<dbReference type="EMBL" id="JAEFCI010011771">
    <property type="protein sequence ID" value="KAG5456423.1"/>
    <property type="molecule type" value="Genomic_DNA"/>
</dbReference>
<protein>
    <recommendedName>
        <fullName evidence="6">Transcription initiation factor IIB</fullName>
    </recommendedName>
</protein>
<keyword evidence="2" id="KW-0804">Transcription</keyword>
<proteinExistence type="predicted"/>
<dbReference type="Gene3D" id="2.20.25.10">
    <property type="match status" value="1"/>
</dbReference>
<sequence>MRPSPPLPGDPLPAGSRGSARSRCQQCGSSETASSADGNESFCASCGLVLSEGALVAGPDGGLFLPASATTVPSSGTARGHPSEQEMKNLRTLAEIRQISSGLNLIQKRDRIKFLWECVVSKRPARTPRRSLAIAACAYVVAMEEELSLTMRQVARLLGTTVWRFAAVYKQVREILKECRITGGFASAAEMLDKCVQGCGTLPDGISPDEQDRHRRLLSARALSVLSIANEAGEVEGYLPGGCAAAAVAVAISTLAPGVSDSDLCYPAGRAMLVSAGTVAKRAAAFRRVLERAALARAGPRARLWEASRRRGLLEAVRLLLDGNVEELRKPPTPLEMRMLDQESNLEPGGAIVNHAGGRPTSGGGASDAEIKRAARSAEEFERKTGGRLQDVKPGKCINPRHVWFGPKDGKYHHHNKLDLEKCYTARRPEPDVT</sequence>
<dbReference type="Gene3D" id="1.10.472.10">
    <property type="entry name" value="Cyclin-like"/>
    <property type="match status" value="1"/>
</dbReference>
<evidence type="ECO:0000256" key="1">
    <source>
        <dbReference type="ARBA" id="ARBA00023015"/>
    </source>
</evidence>
<dbReference type="GO" id="GO:0005634">
    <property type="term" value="C:nucleus"/>
    <property type="evidence" value="ECO:0007669"/>
    <property type="project" value="TreeGrafter"/>
</dbReference>
<dbReference type="SUPFAM" id="SSF47954">
    <property type="entry name" value="Cyclin-like"/>
    <property type="match status" value="1"/>
</dbReference>
<accession>A0A8H7ZNU8</accession>
<dbReference type="GO" id="GO:0097550">
    <property type="term" value="C:transcription preinitiation complex"/>
    <property type="evidence" value="ECO:0007669"/>
    <property type="project" value="TreeGrafter"/>
</dbReference>
<dbReference type="GO" id="GO:0017025">
    <property type="term" value="F:TBP-class protein binding"/>
    <property type="evidence" value="ECO:0007669"/>
    <property type="project" value="TreeGrafter"/>
</dbReference>
<dbReference type="InterPro" id="IPR036915">
    <property type="entry name" value="Cyclin-like_sf"/>
</dbReference>
<feature type="region of interest" description="Disordered" evidence="3">
    <location>
        <begin position="357"/>
        <end position="393"/>
    </location>
</feature>
<reference evidence="4 5" key="1">
    <citation type="journal article" name="Sci. Rep.">
        <title>Genome-scale phylogenetic analyses confirm Olpidium as the closest living zoosporic fungus to the non-flagellated, terrestrial fungi.</title>
        <authorList>
            <person name="Chang Y."/>
            <person name="Rochon D."/>
            <person name="Sekimoto S."/>
            <person name="Wang Y."/>
            <person name="Chovatia M."/>
            <person name="Sandor L."/>
            <person name="Salamov A."/>
            <person name="Grigoriev I.V."/>
            <person name="Stajich J.E."/>
            <person name="Spatafora J.W."/>
        </authorList>
    </citation>
    <scope>NUCLEOTIDE SEQUENCE [LARGE SCALE GENOMIC DNA]</scope>
    <source>
        <strain evidence="4">S191</strain>
    </source>
</reference>
<dbReference type="InterPro" id="IPR000812">
    <property type="entry name" value="TFIIB"/>
</dbReference>
<gene>
    <name evidence="4" type="ORF">BJ554DRAFT_3846</name>
</gene>
<evidence type="ECO:0000313" key="5">
    <source>
        <dbReference type="Proteomes" id="UP000673691"/>
    </source>
</evidence>
<dbReference type="PANTHER" id="PTHR11618">
    <property type="entry name" value="TRANSCRIPTION INITIATION FACTOR IIB-RELATED"/>
    <property type="match status" value="1"/>
</dbReference>
<dbReference type="Proteomes" id="UP000673691">
    <property type="component" value="Unassembled WGS sequence"/>
</dbReference>
<feature type="compositionally biased region" description="Polar residues" evidence="3">
    <location>
        <begin position="22"/>
        <end position="38"/>
    </location>
</feature>
<dbReference type="PANTHER" id="PTHR11618:SF5">
    <property type="entry name" value="TRANSCRIPTION FACTOR IIIB 50 KDA SUBUNIT"/>
    <property type="match status" value="1"/>
</dbReference>